<protein>
    <recommendedName>
        <fullName evidence="1">PH domain-containing protein</fullName>
    </recommendedName>
</protein>
<gene>
    <name evidence="2" type="ORF">ILYODFUR_001999</name>
</gene>
<dbReference type="PROSITE" id="PS50003">
    <property type="entry name" value="PH_DOMAIN"/>
    <property type="match status" value="1"/>
</dbReference>
<dbReference type="InterPro" id="IPR001849">
    <property type="entry name" value="PH_domain"/>
</dbReference>
<dbReference type="InterPro" id="IPR011993">
    <property type="entry name" value="PH-like_dom_sf"/>
</dbReference>
<dbReference type="EMBL" id="JAHRIQ010011676">
    <property type="protein sequence ID" value="MEQ2223910.1"/>
    <property type="molecule type" value="Genomic_DNA"/>
</dbReference>
<feature type="domain" description="PH" evidence="1">
    <location>
        <begin position="70"/>
        <end position="124"/>
    </location>
</feature>
<evidence type="ECO:0000259" key="1">
    <source>
        <dbReference type="PROSITE" id="PS50003"/>
    </source>
</evidence>
<name>A0ABV0SUQ6_9TELE</name>
<keyword evidence="3" id="KW-1185">Reference proteome</keyword>
<sequence length="124" mass="14152">MISAATNQQETCFRLTSVSLIAGVYQQRTVLEAERLWQTGAAAMDEQSMSLNSSTQHCGGYPTTKGQRSNVIRCGWLRKQGGFVKTWHSRWFVLRGELLYYYKDEEETKPLVSLFVHSNICPQN</sequence>
<organism evidence="2 3">
    <name type="scientific">Ilyodon furcidens</name>
    <name type="common">goldbreast splitfin</name>
    <dbReference type="NCBI Taxonomy" id="33524"/>
    <lineage>
        <taxon>Eukaryota</taxon>
        <taxon>Metazoa</taxon>
        <taxon>Chordata</taxon>
        <taxon>Craniata</taxon>
        <taxon>Vertebrata</taxon>
        <taxon>Euteleostomi</taxon>
        <taxon>Actinopterygii</taxon>
        <taxon>Neopterygii</taxon>
        <taxon>Teleostei</taxon>
        <taxon>Neoteleostei</taxon>
        <taxon>Acanthomorphata</taxon>
        <taxon>Ovalentaria</taxon>
        <taxon>Atherinomorphae</taxon>
        <taxon>Cyprinodontiformes</taxon>
        <taxon>Goodeidae</taxon>
        <taxon>Ilyodon</taxon>
    </lineage>
</organism>
<dbReference type="PANTHER" id="PTHR14336:SF15">
    <property type="entry name" value="DUAL ADAPTER FOR PHOSPHOTYROSINE AND 3-PHOSPHOTYROSINE AND 3-PHOSPHOINOSITIDE"/>
    <property type="match status" value="1"/>
</dbReference>
<dbReference type="PANTHER" id="PTHR14336">
    <property type="entry name" value="TANDEM PH DOMAIN CONTAINING PROTEIN"/>
    <property type="match status" value="1"/>
</dbReference>
<evidence type="ECO:0000313" key="2">
    <source>
        <dbReference type="EMBL" id="MEQ2223910.1"/>
    </source>
</evidence>
<dbReference type="Proteomes" id="UP001482620">
    <property type="component" value="Unassembled WGS sequence"/>
</dbReference>
<proteinExistence type="predicted"/>
<accession>A0ABV0SUQ6</accession>
<dbReference type="Gene3D" id="2.30.29.30">
    <property type="entry name" value="Pleckstrin-homology domain (PH domain)/Phosphotyrosine-binding domain (PTB)"/>
    <property type="match status" value="1"/>
</dbReference>
<dbReference type="InterPro" id="IPR051707">
    <property type="entry name" value="PI-Interact_SigTrans_Reg"/>
</dbReference>
<dbReference type="Pfam" id="PF00169">
    <property type="entry name" value="PH"/>
    <property type="match status" value="1"/>
</dbReference>
<dbReference type="SUPFAM" id="SSF50729">
    <property type="entry name" value="PH domain-like"/>
    <property type="match status" value="1"/>
</dbReference>
<reference evidence="2 3" key="1">
    <citation type="submission" date="2021-06" db="EMBL/GenBank/DDBJ databases">
        <authorList>
            <person name="Palmer J.M."/>
        </authorList>
    </citation>
    <scope>NUCLEOTIDE SEQUENCE [LARGE SCALE GENOMIC DNA]</scope>
    <source>
        <strain evidence="3">if_2019</strain>
        <tissue evidence="2">Muscle</tissue>
    </source>
</reference>
<comment type="caution">
    <text evidence="2">The sequence shown here is derived from an EMBL/GenBank/DDBJ whole genome shotgun (WGS) entry which is preliminary data.</text>
</comment>
<evidence type="ECO:0000313" key="3">
    <source>
        <dbReference type="Proteomes" id="UP001482620"/>
    </source>
</evidence>